<dbReference type="InterPro" id="IPR029244">
    <property type="entry name" value="FAM69_N"/>
</dbReference>
<dbReference type="Pfam" id="PF12260">
    <property type="entry name" value="PIP49_C"/>
    <property type="match status" value="1"/>
</dbReference>
<keyword evidence="4" id="KW-0256">Endoplasmic reticulum</keyword>
<comment type="subcellular location">
    <subcellularLocation>
        <location evidence="1">Endoplasmic reticulum membrane</location>
        <topology evidence="1">Single-pass type II membrane protein</topology>
    </subcellularLocation>
</comment>
<evidence type="ECO:0000256" key="7">
    <source>
        <dbReference type="ARBA" id="ARBA00023136"/>
    </source>
</evidence>
<reference evidence="11 12" key="1">
    <citation type="journal article" date="2018" name="Nat. Ecol. Evol.">
        <title>Shark genomes provide insights into elasmobranch evolution and the origin of vertebrates.</title>
        <authorList>
            <person name="Hara Y"/>
            <person name="Yamaguchi K"/>
            <person name="Onimaru K"/>
            <person name="Kadota M"/>
            <person name="Koyanagi M"/>
            <person name="Keeley SD"/>
            <person name="Tatsumi K"/>
            <person name="Tanaka K"/>
            <person name="Motone F"/>
            <person name="Kageyama Y"/>
            <person name="Nozu R"/>
            <person name="Adachi N"/>
            <person name="Nishimura O"/>
            <person name="Nakagawa R"/>
            <person name="Tanegashima C"/>
            <person name="Kiyatake I"/>
            <person name="Matsumoto R"/>
            <person name="Murakumo K"/>
            <person name="Nishida K"/>
            <person name="Terakita A"/>
            <person name="Kuratani S"/>
            <person name="Sato K"/>
            <person name="Hyodo S Kuraku.S."/>
        </authorList>
    </citation>
    <scope>NUCLEOTIDE SEQUENCE [LARGE SCALE GENOMIC DNA]</scope>
</reference>
<evidence type="ECO:0000256" key="4">
    <source>
        <dbReference type="ARBA" id="ARBA00022824"/>
    </source>
</evidence>
<dbReference type="OMA" id="WALLHIN"/>
<keyword evidence="12" id="KW-1185">Reference proteome</keyword>
<keyword evidence="7 9" id="KW-0472">Membrane</keyword>
<dbReference type="Pfam" id="PF14875">
    <property type="entry name" value="PIP49_N"/>
    <property type="match status" value="1"/>
</dbReference>
<dbReference type="AlphaFoldDB" id="A0A401RN59"/>
<comment type="similarity">
    <text evidence="2">Belongs to the DIPK family.</text>
</comment>
<evidence type="ECO:0000256" key="3">
    <source>
        <dbReference type="ARBA" id="ARBA00022692"/>
    </source>
</evidence>
<comment type="caution">
    <text evidence="11">The sequence shown here is derived from an EMBL/GenBank/DDBJ whole genome shotgun (WGS) entry which is preliminary data.</text>
</comment>
<dbReference type="EMBL" id="BEZZ01001571">
    <property type="protein sequence ID" value="GCC19617.1"/>
    <property type="molecule type" value="Genomic_DNA"/>
</dbReference>
<evidence type="ECO:0000256" key="6">
    <source>
        <dbReference type="ARBA" id="ARBA00022989"/>
    </source>
</evidence>
<keyword evidence="3 9" id="KW-0812">Transmembrane</keyword>
<evidence type="ECO:0000313" key="12">
    <source>
        <dbReference type="Proteomes" id="UP000287033"/>
    </source>
</evidence>
<evidence type="ECO:0000256" key="2">
    <source>
        <dbReference type="ARBA" id="ARBA00006338"/>
    </source>
</evidence>
<keyword evidence="6 9" id="KW-1133">Transmembrane helix</keyword>
<dbReference type="PANTHER" id="PTHR21093:SF3">
    <property type="entry name" value="DIVERGENT PROTEIN KINASE DOMAIN 1B"/>
    <property type="match status" value="1"/>
</dbReference>
<proteinExistence type="inferred from homology"/>
<keyword evidence="8" id="KW-1015">Disulfide bond</keyword>
<dbReference type="Proteomes" id="UP000287033">
    <property type="component" value="Unassembled WGS sequence"/>
</dbReference>
<evidence type="ECO:0000256" key="8">
    <source>
        <dbReference type="ARBA" id="ARBA00023157"/>
    </source>
</evidence>
<dbReference type="PANTHER" id="PTHR21093">
    <property type="entry name" value="DIVERGENT PROTEIN KINASE DOMAIN 1C-RELATED"/>
    <property type="match status" value="1"/>
</dbReference>
<gene>
    <name evidence="11" type="ORF">chiPu_0018425</name>
</gene>
<evidence type="ECO:0000256" key="5">
    <source>
        <dbReference type="ARBA" id="ARBA00022968"/>
    </source>
</evidence>
<feature type="transmembrane region" description="Helical" evidence="9">
    <location>
        <begin position="29"/>
        <end position="48"/>
    </location>
</feature>
<organism evidence="11 12">
    <name type="scientific">Chiloscyllium punctatum</name>
    <name type="common">Brownbanded bambooshark</name>
    <name type="synonym">Hemiscyllium punctatum</name>
    <dbReference type="NCBI Taxonomy" id="137246"/>
    <lineage>
        <taxon>Eukaryota</taxon>
        <taxon>Metazoa</taxon>
        <taxon>Chordata</taxon>
        <taxon>Craniata</taxon>
        <taxon>Vertebrata</taxon>
        <taxon>Chondrichthyes</taxon>
        <taxon>Elasmobranchii</taxon>
        <taxon>Galeomorphii</taxon>
        <taxon>Galeoidea</taxon>
        <taxon>Orectolobiformes</taxon>
        <taxon>Hemiscylliidae</taxon>
        <taxon>Chiloscyllium</taxon>
    </lineage>
</organism>
<dbReference type="SMART" id="SM01299">
    <property type="entry name" value="PIP49_N"/>
    <property type="match status" value="1"/>
</dbReference>
<accession>A0A401RN59</accession>
<evidence type="ECO:0000256" key="1">
    <source>
        <dbReference type="ARBA" id="ARBA00004648"/>
    </source>
</evidence>
<protein>
    <recommendedName>
        <fullName evidence="10">FAM69 N-terminal domain-containing protein</fullName>
    </recommendedName>
</protein>
<evidence type="ECO:0000256" key="9">
    <source>
        <dbReference type="SAM" id="Phobius"/>
    </source>
</evidence>
<evidence type="ECO:0000259" key="10">
    <source>
        <dbReference type="SMART" id="SM01299"/>
    </source>
</evidence>
<feature type="domain" description="FAM69 N-terminal" evidence="10">
    <location>
        <begin position="20"/>
        <end position="178"/>
    </location>
</feature>
<keyword evidence="5" id="KW-0735">Signal-anchor</keyword>
<sequence>MRARTWRLLLSCPFSRGLQKRLPGFKVKYLFLLWLGILLGGWVLYLHYSSYSELCRGHICQMIICDRYKKGIISGSACKDLCEEKTLLFQQCLSSSPVHQVYGGVWRNKEVIIKCGIEEAFRVDLNSETLPRKDLVLFDKPTRGTSMDEFKEMVLTFLKSSLGDQQSLGNLVNRIISMADINQDNKVSLAEAKSIWALLQLNEFLLIISLHEKEHTAQLLGYCGDLYITEKIPYHSLYSLKLPRFLEVVLPSIVRTSLNQWFAPAWPQRAEITIGLLEFVEEIFHGTYGSFYICDTDPGNIGYNDKYDFKMVNLRMMVTEMTLKGFYKGRYCEHNTDCTHGKDCTATCDKLVKQCNTELIQPNLAKICGLLQEYLLYGAPINFRDELQKQLQICMRLNGLARQMEVHHSLLLNNIKTLLWKKISNSKYS</sequence>
<dbReference type="InterPro" id="IPR022049">
    <property type="entry name" value="FAM69_kinase_dom"/>
</dbReference>
<dbReference type="OrthoDB" id="8860232at2759"/>
<evidence type="ECO:0000313" key="11">
    <source>
        <dbReference type="EMBL" id="GCC19617.1"/>
    </source>
</evidence>
<name>A0A401RN59_CHIPU</name>
<dbReference type="GO" id="GO:0005789">
    <property type="term" value="C:endoplasmic reticulum membrane"/>
    <property type="evidence" value="ECO:0007669"/>
    <property type="project" value="UniProtKB-SubCell"/>
</dbReference>